<evidence type="ECO:0000256" key="7">
    <source>
        <dbReference type="ARBA" id="ARBA00022989"/>
    </source>
</evidence>
<evidence type="ECO:0000256" key="9">
    <source>
        <dbReference type="ARBA" id="ARBA00023136"/>
    </source>
</evidence>
<evidence type="ECO:0000256" key="8">
    <source>
        <dbReference type="ARBA" id="ARBA00023065"/>
    </source>
</evidence>
<keyword evidence="3" id="KW-0813">Transport</keyword>
<evidence type="ECO:0000256" key="3">
    <source>
        <dbReference type="ARBA" id="ARBA00022448"/>
    </source>
</evidence>
<keyword evidence="8" id="KW-0406">Ion transport</keyword>
<dbReference type="PANTHER" id="PTHR11410:SF0">
    <property type="entry name" value="ATP SYNTHASE SUBUNIT A"/>
    <property type="match status" value="1"/>
</dbReference>
<feature type="transmembrane region" description="Helical" evidence="12">
    <location>
        <begin position="103"/>
        <end position="124"/>
    </location>
</feature>
<dbReference type="EMBL" id="OR935907">
    <property type="protein sequence ID" value="WZB40426.1"/>
    <property type="molecule type" value="Genomic_DNA"/>
</dbReference>
<feature type="transmembrane region" description="Helical" evidence="12">
    <location>
        <begin position="144"/>
        <end position="166"/>
    </location>
</feature>
<evidence type="ECO:0000256" key="4">
    <source>
        <dbReference type="ARBA" id="ARBA00022547"/>
    </source>
</evidence>
<dbReference type="InterPro" id="IPR045083">
    <property type="entry name" value="ATP_synth_F0_asu_bact/mt"/>
</dbReference>
<comment type="similarity">
    <text evidence="2">Belongs to the ATPase A chain family.</text>
</comment>
<protein>
    <recommendedName>
        <fullName evidence="11">ATP synthase subunit a</fullName>
    </recommendedName>
</protein>
<dbReference type="GO" id="GO:0046933">
    <property type="term" value="F:proton-transporting ATP synthase activity, rotational mechanism"/>
    <property type="evidence" value="ECO:0007669"/>
    <property type="project" value="TreeGrafter"/>
</dbReference>
<evidence type="ECO:0000256" key="6">
    <source>
        <dbReference type="ARBA" id="ARBA00022781"/>
    </source>
</evidence>
<feature type="transmembrane region" description="Helical" evidence="12">
    <location>
        <begin position="75"/>
        <end position="96"/>
    </location>
</feature>
<comment type="subcellular location">
    <subcellularLocation>
        <location evidence="1">Membrane</location>
        <topology evidence="1">Multi-pass membrane protein</topology>
    </subcellularLocation>
    <subcellularLocation>
        <location evidence="11">Mitochondrion inner membrane</location>
        <topology evidence="11">Multi-pass membrane protein</topology>
    </subcellularLocation>
</comment>
<evidence type="ECO:0000256" key="12">
    <source>
        <dbReference type="SAM" id="Phobius"/>
    </source>
</evidence>
<dbReference type="NCBIfam" id="TIGR01131">
    <property type="entry name" value="ATP_synt_6_or_A"/>
    <property type="match status" value="1"/>
</dbReference>
<sequence>MMVDIFSSFDPATTSLFNFSPLLFWSINFVTIAFLHPMFWTSPSQLFWMLSIPTDIMTEQSARTATSNLKGMTTLLVALYILITMINFMGVIPYVFSSTSHLIFTLSFGLPLWLSLILSSASFSPSTTFAALLPGGAPTWLNPFLVLIETVSTLVRPITLSFRLAANMSVGHVVLTLLGVYFVYALLAANLSSAILLFMIQFGYTIFELGICVIQAYIFCLLLSL</sequence>
<accession>A0AAU6QG57</accession>
<dbReference type="InterPro" id="IPR000568">
    <property type="entry name" value="ATP_synth_F0_asu"/>
</dbReference>
<dbReference type="Pfam" id="PF00119">
    <property type="entry name" value="ATP-synt_A"/>
    <property type="match status" value="1"/>
</dbReference>
<dbReference type="PRINTS" id="PR00123">
    <property type="entry name" value="ATPASEA"/>
</dbReference>
<keyword evidence="5 12" id="KW-0812">Transmembrane</keyword>
<evidence type="ECO:0000313" key="13">
    <source>
        <dbReference type="EMBL" id="WZB40426.1"/>
    </source>
</evidence>
<evidence type="ECO:0000256" key="1">
    <source>
        <dbReference type="ARBA" id="ARBA00004141"/>
    </source>
</evidence>
<dbReference type="PROSITE" id="PS00449">
    <property type="entry name" value="ATPASE_A"/>
    <property type="match status" value="1"/>
</dbReference>
<feature type="transmembrane region" description="Helical" evidence="12">
    <location>
        <begin position="173"/>
        <end position="200"/>
    </location>
</feature>
<keyword evidence="7 12" id="KW-1133">Transmembrane helix</keyword>
<feature type="transmembrane region" description="Helical" evidence="12">
    <location>
        <begin position="21"/>
        <end position="40"/>
    </location>
</feature>
<feature type="transmembrane region" description="Helical" evidence="12">
    <location>
        <begin position="206"/>
        <end position="224"/>
    </location>
</feature>
<keyword evidence="9 12" id="KW-0472">Membrane</keyword>
<dbReference type="InterPro" id="IPR035908">
    <property type="entry name" value="F0_ATP_A_sf"/>
</dbReference>
<dbReference type="AlphaFoldDB" id="A0AAU6QG57"/>
<geneLocation type="mitochondrion" evidence="13"/>
<dbReference type="SUPFAM" id="SSF81336">
    <property type="entry name" value="F1F0 ATP synthase subunit A"/>
    <property type="match status" value="1"/>
</dbReference>
<organism evidence="13">
    <name type="scientific">Prionospio sp. 7 MH-2023</name>
    <dbReference type="NCBI Taxonomy" id="3059275"/>
    <lineage>
        <taxon>Eukaryota</taxon>
        <taxon>Metazoa</taxon>
        <taxon>Spiralia</taxon>
        <taxon>Lophotrochozoa</taxon>
        <taxon>Annelida</taxon>
        <taxon>Polychaeta</taxon>
        <taxon>Sedentaria</taxon>
        <taxon>Canalipalpata</taxon>
        <taxon>Spionida</taxon>
        <taxon>Spionidae</taxon>
        <taxon>Prionospio</taxon>
    </lineage>
</organism>
<proteinExistence type="inferred from homology"/>
<dbReference type="GO" id="GO:0045259">
    <property type="term" value="C:proton-transporting ATP synthase complex"/>
    <property type="evidence" value="ECO:0007669"/>
    <property type="project" value="UniProtKB-KW"/>
</dbReference>
<gene>
    <name evidence="13" type="primary">atp6</name>
</gene>
<dbReference type="PANTHER" id="PTHR11410">
    <property type="entry name" value="ATP SYNTHASE SUBUNIT A"/>
    <property type="match status" value="1"/>
</dbReference>
<evidence type="ECO:0000256" key="10">
    <source>
        <dbReference type="ARBA" id="ARBA00023310"/>
    </source>
</evidence>
<evidence type="ECO:0000256" key="5">
    <source>
        <dbReference type="ARBA" id="ARBA00022692"/>
    </source>
</evidence>
<dbReference type="CDD" id="cd00310">
    <property type="entry name" value="ATP-synt_Fo_a_6"/>
    <property type="match status" value="1"/>
</dbReference>
<name>A0AAU6QG57_9ANNE</name>
<keyword evidence="6" id="KW-0375">Hydrogen ion transport</keyword>
<evidence type="ECO:0000256" key="2">
    <source>
        <dbReference type="ARBA" id="ARBA00006810"/>
    </source>
</evidence>
<evidence type="ECO:0000256" key="11">
    <source>
        <dbReference type="RuleBase" id="RU004450"/>
    </source>
</evidence>
<dbReference type="Gene3D" id="1.20.120.220">
    <property type="entry name" value="ATP synthase, F0 complex, subunit A"/>
    <property type="match status" value="1"/>
</dbReference>
<keyword evidence="13" id="KW-0496">Mitochondrion</keyword>
<keyword evidence="10" id="KW-0066">ATP synthesis</keyword>
<dbReference type="InterPro" id="IPR023011">
    <property type="entry name" value="ATP_synth_F0_asu_AS"/>
</dbReference>
<keyword evidence="4" id="KW-0138">CF(0)</keyword>
<reference evidence="13" key="1">
    <citation type="submission" date="2023-11" db="EMBL/GenBank/DDBJ databases">
        <title>Species delimitation and phylogenetic relationships of the Prionospio complex (Annelida, Spionidae) in the Northeast Atlantic.</title>
        <authorList>
            <person name="Hektoen M.M."/>
            <person name="Bakken T."/>
            <person name="Radashevsky V.I."/>
            <person name="Ekrem T."/>
            <person name="Dunshea G."/>
        </authorList>
    </citation>
    <scope>NUCLEOTIDE SEQUENCE</scope>
    <source>
        <strain evidence="13">MH24</strain>
    </source>
</reference>
<dbReference type="GO" id="GO:0005743">
    <property type="term" value="C:mitochondrial inner membrane"/>
    <property type="evidence" value="ECO:0007669"/>
    <property type="project" value="UniProtKB-SubCell"/>
</dbReference>